<evidence type="ECO:0000256" key="5">
    <source>
        <dbReference type="NCBIfam" id="TIGR01378"/>
    </source>
</evidence>
<dbReference type="GO" id="GO:0004788">
    <property type="term" value="F:thiamine diphosphokinase activity"/>
    <property type="evidence" value="ECO:0007669"/>
    <property type="project" value="UniProtKB-UniRule"/>
</dbReference>
<dbReference type="SUPFAM" id="SSF63999">
    <property type="entry name" value="Thiamin pyrophosphokinase, catalytic domain"/>
    <property type="match status" value="1"/>
</dbReference>
<gene>
    <name evidence="7" type="ORF">IMCC12053_2499</name>
</gene>
<evidence type="ECO:0000313" key="7">
    <source>
        <dbReference type="EMBL" id="ALI56446.1"/>
    </source>
</evidence>
<evidence type="ECO:0000256" key="4">
    <source>
        <dbReference type="ARBA" id="ARBA00022840"/>
    </source>
</evidence>
<sequence length="223" mass="23624">MVFPVIKVETGVTLLGGGNSTPAMVSQALTQAKTLVAADGGAQIALDLGHMPDAVIGDFDSLDSKARTAIEASRFYHVPEQNSTDFEKCLTRIEAPYLLGVGFLGARVDHELAVLNAVVRHPERKIVLLGTHDTCVHLTSPLSIRLPIGTRVSLFPLSRVTGRSVGLTWPIEGIEFAPDGRGGTSNEACGTQVDIEMDGDGMLLFLPVEALDALLKALGIKAL</sequence>
<dbReference type="InterPro" id="IPR036759">
    <property type="entry name" value="TPK_catalytic_sf"/>
</dbReference>
<dbReference type="RefSeq" id="WP_062219436.1">
    <property type="nucleotide sequence ID" value="NZ_CP012023.1"/>
</dbReference>
<accession>A0A0P0A6W4</accession>
<dbReference type="Proteomes" id="UP000064920">
    <property type="component" value="Chromosome"/>
</dbReference>
<dbReference type="EMBL" id="CP012023">
    <property type="protein sequence ID" value="ALI56446.1"/>
    <property type="molecule type" value="Genomic_DNA"/>
</dbReference>
<reference evidence="7 8" key="1">
    <citation type="submission" date="2015-05" db="EMBL/GenBank/DDBJ databases">
        <authorList>
            <person name="Wang D.B."/>
            <person name="Wang M."/>
        </authorList>
    </citation>
    <scope>NUCLEOTIDE SEQUENCE [LARGE SCALE GENOMIC DNA]</scope>
    <source>
        <strain evidence="7 8">IMCC 12053</strain>
    </source>
</reference>
<dbReference type="GO" id="GO:0009229">
    <property type="term" value="P:thiamine diphosphate biosynthetic process"/>
    <property type="evidence" value="ECO:0007669"/>
    <property type="project" value="InterPro"/>
</dbReference>
<dbReference type="PATRIC" id="fig|1397108.4.peg.2554"/>
<dbReference type="PANTHER" id="PTHR41299:SF1">
    <property type="entry name" value="THIAMINE PYROPHOSPHOKINASE"/>
    <property type="match status" value="1"/>
</dbReference>
<evidence type="ECO:0000256" key="3">
    <source>
        <dbReference type="ARBA" id="ARBA00022777"/>
    </source>
</evidence>
<dbReference type="InterPro" id="IPR053149">
    <property type="entry name" value="TPK"/>
</dbReference>
<keyword evidence="2" id="KW-0547">Nucleotide-binding</keyword>
<feature type="domain" description="Thiamin pyrophosphokinase thiamin-binding" evidence="6">
    <location>
        <begin position="130"/>
        <end position="204"/>
    </location>
</feature>
<dbReference type="GO" id="GO:0016301">
    <property type="term" value="F:kinase activity"/>
    <property type="evidence" value="ECO:0007669"/>
    <property type="project" value="UniProtKB-KW"/>
</dbReference>
<dbReference type="NCBIfam" id="TIGR01378">
    <property type="entry name" value="thi_PPkinase"/>
    <property type="match status" value="1"/>
</dbReference>
<proteinExistence type="predicted"/>
<dbReference type="GO" id="GO:0006772">
    <property type="term" value="P:thiamine metabolic process"/>
    <property type="evidence" value="ECO:0007669"/>
    <property type="project" value="UniProtKB-UniRule"/>
</dbReference>
<dbReference type="STRING" id="1397108.IMCC12053_2499"/>
<dbReference type="GO" id="GO:0005524">
    <property type="term" value="F:ATP binding"/>
    <property type="evidence" value="ECO:0007669"/>
    <property type="project" value="UniProtKB-KW"/>
</dbReference>
<evidence type="ECO:0000256" key="2">
    <source>
        <dbReference type="ARBA" id="ARBA00022741"/>
    </source>
</evidence>
<dbReference type="KEGG" id="cmar:IMCC12053_2499"/>
<dbReference type="InterPro" id="IPR006282">
    <property type="entry name" value="Thi_PPkinase"/>
</dbReference>
<evidence type="ECO:0000313" key="8">
    <source>
        <dbReference type="Proteomes" id="UP000064920"/>
    </source>
</evidence>
<keyword evidence="4" id="KW-0067">ATP-binding</keyword>
<dbReference type="InterPro" id="IPR007371">
    <property type="entry name" value="TPK_catalytic"/>
</dbReference>
<dbReference type="GO" id="GO:0030975">
    <property type="term" value="F:thiamine binding"/>
    <property type="evidence" value="ECO:0007669"/>
    <property type="project" value="InterPro"/>
</dbReference>
<dbReference type="CDD" id="cd07995">
    <property type="entry name" value="TPK"/>
    <property type="match status" value="1"/>
</dbReference>
<evidence type="ECO:0000259" key="6">
    <source>
        <dbReference type="SMART" id="SM00983"/>
    </source>
</evidence>
<dbReference type="OrthoDB" id="7057856at2"/>
<evidence type="ECO:0000256" key="1">
    <source>
        <dbReference type="ARBA" id="ARBA00022679"/>
    </source>
</evidence>
<dbReference type="InterPro" id="IPR007373">
    <property type="entry name" value="Thiamin_PyroPKinase_B1-bd"/>
</dbReference>
<dbReference type="AlphaFoldDB" id="A0A0P0A6W4"/>
<dbReference type="SMART" id="SM00983">
    <property type="entry name" value="TPK_B1_binding"/>
    <property type="match status" value="1"/>
</dbReference>
<organism evidence="7 8">
    <name type="scientific">Celeribacter marinus</name>
    <dbReference type="NCBI Taxonomy" id="1397108"/>
    <lineage>
        <taxon>Bacteria</taxon>
        <taxon>Pseudomonadati</taxon>
        <taxon>Pseudomonadota</taxon>
        <taxon>Alphaproteobacteria</taxon>
        <taxon>Rhodobacterales</taxon>
        <taxon>Roseobacteraceae</taxon>
        <taxon>Celeribacter</taxon>
    </lineage>
</organism>
<dbReference type="PANTHER" id="PTHR41299">
    <property type="entry name" value="THIAMINE PYROPHOSPHOKINASE"/>
    <property type="match status" value="1"/>
</dbReference>
<keyword evidence="8" id="KW-1185">Reference proteome</keyword>
<keyword evidence="1 7" id="KW-0808">Transferase</keyword>
<dbReference type="InterPro" id="IPR036371">
    <property type="entry name" value="TPK_B1-bd_sf"/>
</dbReference>
<dbReference type="Pfam" id="PF04263">
    <property type="entry name" value="TPK_catalytic"/>
    <property type="match status" value="1"/>
</dbReference>
<dbReference type="EC" id="2.7.6.2" evidence="5"/>
<name>A0A0P0A6W4_9RHOB</name>
<dbReference type="SUPFAM" id="SSF63862">
    <property type="entry name" value="Thiamin pyrophosphokinase, substrate-binding domain"/>
    <property type="match status" value="1"/>
</dbReference>
<protein>
    <recommendedName>
        <fullName evidence="5">Thiamine diphosphokinase</fullName>
        <ecNumber evidence="5">2.7.6.2</ecNumber>
    </recommendedName>
</protein>
<dbReference type="Gene3D" id="3.40.50.10240">
    <property type="entry name" value="Thiamin pyrophosphokinase, catalytic domain"/>
    <property type="match status" value="1"/>
</dbReference>
<keyword evidence="3 7" id="KW-0418">Kinase</keyword>